<dbReference type="Gene3D" id="1.10.238.10">
    <property type="entry name" value="EF-hand"/>
    <property type="match status" value="1"/>
</dbReference>
<dbReference type="AlphaFoldDB" id="A0AB34IFJ7"/>
<comment type="caution">
    <text evidence="2">The sequence shown here is derived from an EMBL/GenBank/DDBJ whole genome shotgun (WGS) entry which is preliminary data.</text>
</comment>
<dbReference type="Proteomes" id="UP001515480">
    <property type="component" value="Unassembled WGS sequence"/>
</dbReference>
<dbReference type="PROSITE" id="PS00018">
    <property type="entry name" value="EF_HAND_1"/>
    <property type="match status" value="1"/>
</dbReference>
<accession>A0AB34IFJ7</accession>
<dbReference type="InterPro" id="IPR018247">
    <property type="entry name" value="EF_Hand_1_Ca_BS"/>
</dbReference>
<feature type="chain" id="PRO_5044263644" description="EF-hand domain-containing protein" evidence="1">
    <location>
        <begin position="22"/>
        <end position="223"/>
    </location>
</feature>
<evidence type="ECO:0000313" key="3">
    <source>
        <dbReference type="Proteomes" id="UP001515480"/>
    </source>
</evidence>
<evidence type="ECO:0008006" key="4">
    <source>
        <dbReference type="Google" id="ProtNLM"/>
    </source>
</evidence>
<organism evidence="2 3">
    <name type="scientific">Prymnesium parvum</name>
    <name type="common">Toxic golden alga</name>
    <dbReference type="NCBI Taxonomy" id="97485"/>
    <lineage>
        <taxon>Eukaryota</taxon>
        <taxon>Haptista</taxon>
        <taxon>Haptophyta</taxon>
        <taxon>Prymnesiophyceae</taxon>
        <taxon>Prymnesiales</taxon>
        <taxon>Prymnesiaceae</taxon>
        <taxon>Prymnesium</taxon>
    </lineage>
</organism>
<keyword evidence="3" id="KW-1185">Reference proteome</keyword>
<sequence>MAWLLLTSAAALLAPPLPTRRQLLGGVSSLALGLPAVARAAPPARLASSPAVELLEPLVELRLSLDALQPAAARAEAWPALRRRLEAFCGGPLSEQYFYLGVAQQYAAAVEYDDLEEFAKTDRRARAEAMEEVMRALRRMKEELRKPAPDGGELAADARAAQQAMGRWLSFVPQADVERATRLYANVAAADADRDGKLSEAELRTLGEGDRAAWKARVAMFGE</sequence>
<feature type="signal peptide" evidence="1">
    <location>
        <begin position="1"/>
        <end position="21"/>
    </location>
</feature>
<dbReference type="EMBL" id="JBGBPQ010000026">
    <property type="protein sequence ID" value="KAL1498889.1"/>
    <property type="molecule type" value="Genomic_DNA"/>
</dbReference>
<protein>
    <recommendedName>
        <fullName evidence="4">EF-hand domain-containing protein</fullName>
    </recommendedName>
</protein>
<keyword evidence="1" id="KW-0732">Signal</keyword>
<reference evidence="2 3" key="1">
    <citation type="journal article" date="2024" name="Science">
        <title>Giant polyketide synthase enzymes in the biosynthesis of giant marine polyether toxins.</title>
        <authorList>
            <person name="Fallon T.R."/>
            <person name="Shende V.V."/>
            <person name="Wierzbicki I.H."/>
            <person name="Pendleton A.L."/>
            <person name="Watervoot N.F."/>
            <person name="Auber R.P."/>
            <person name="Gonzalez D.J."/>
            <person name="Wisecaver J.H."/>
            <person name="Moore B.S."/>
        </authorList>
    </citation>
    <scope>NUCLEOTIDE SEQUENCE [LARGE SCALE GENOMIC DNA]</scope>
    <source>
        <strain evidence="2 3">12B1</strain>
    </source>
</reference>
<proteinExistence type="predicted"/>
<name>A0AB34IFJ7_PRYPA</name>
<evidence type="ECO:0000256" key="1">
    <source>
        <dbReference type="SAM" id="SignalP"/>
    </source>
</evidence>
<gene>
    <name evidence="2" type="ORF">AB1Y20_013413</name>
</gene>
<evidence type="ECO:0000313" key="2">
    <source>
        <dbReference type="EMBL" id="KAL1498889.1"/>
    </source>
</evidence>